<proteinExistence type="predicted"/>
<evidence type="ECO:0000256" key="1">
    <source>
        <dbReference type="SAM" id="MobiDB-lite"/>
    </source>
</evidence>
<reference evidence="2" key="2">
    <citation type="submission" date="2020-09" db="EMBL/GenBank/DDBJ databases">
        <authorList>
            <person name="Sun Q."/>
            <person name="Ohkuma M."/>
        </authorList>
    </citation>
    <scope>NUCLEOTIDE SEQUENCE</scope>
    <source>
        <strain evidence="2">JCM 4790</strain>
    </source>
</reference>
<comment type="caution">
    <text evidence="2">The sequence shown here is derived from an EMBL/GenBank/DDBJ whole genome shotgun (WGS) entry which is preliminary data.</text>
</comment>
<organism evidence="2 3">
    <name type="scientific">Streptomyces minutiscleroticus</name>
    <dbReference type="NCBI Taxonomy" id="68238"/>
    <lineage>
        <taxon>Bacteria</taxon>
        <taxon>Bacillati</taxon>
        <taxon>Actinomycetota</taxon>
        <taxon>Actinomycetes</taxon>
        <taxon>Kitasatosporales</taxon>
        <taxon>Streptomycetaceae</taxon>
        <taxon>Streptomyces</taxon>
    </lineage>
</organism>
<feature type="region of interest" description="Disordered" evidence="1">
    <location>
        <begin position="1"/>
        <end position="25"/>
    </location>
</feature>
<feature type="compositionally biased region" description="Polar residues" evidence="1">
    <location>
        <begin position="7"/>
        <end position="23"/>
    </location>
</feature>
<dbReference type="Proteomes" id="UP000619244">
    <property type="component" value="Unassembled WGS sequence"/>
</dbReference>
<evidence type="ECO:0000313" key="3">
    <source>
        <dbReference type="Proteomes" id="UP000619244"/>
    </source>
</evidence>
<dbReference type="EMBL" id="BMVU01000108">
    <property type="protein sequence ID" value="GGY16410.1"/>
    <property type="molecule type" value="Genomic_DNA"/>
</dbReference>
<dbReference type="RefSeq" id="WP_190195176.1">
    <property type="nucleotide sequence ID" value="NZ_JBEPCH010000492.1"/>
</dbReference>
<keyword evidence="3" id="KW-1185">Reference proteome</keyword>
<dbReference type="AlphaFoldDB" id="A0A918U9K8"/>
<evidence type="ECO:0000313" key="2">
    <source>
        <dbReference type="EMBL" id="GGY16410.1"/>
    </source>
</evidence>
<sequence length="132" mass="13902">MDDDTSDSASQPAVDSQPAQTATGVLERGDALDPVLFRAWTQGASAFISRRIADTPPPARVPWGDPWVRVLEGKEWDAVCEDVLAGLGLDAMPVEEHLAALVSAQQRMAAARAGAEVLAAECGEPKPAPRQG</sequence>
<reference evidence="2" key="1">
    <citation type="journal article" date="2014" name="Int. J. Syst. Evol. Microbiol.">
        <title>Complete genome sequence of Corynebacterium casei LMG S-19264T (=DSM 44701T), isolated from a smear-ripened cheese.</title>
        <authorList>
            <consortium name="US DOE Joint Genome Institute (JGI-PGF)"/>
            <person name="Walter F."/>
            <person name="Albersmeier A."/>
            <person name="Kalinowski J."/>
            <person name="Ruckert C."/>
        </authorList>
    </citation>
    <scope>NUCLEOTIDE SEQUENCE</scope>
    <source>
        <strain evidence="2">JCM 4790</strain>
    </source>
</reference>
<name>A0A918U9K8_9ACTN</name>
<gene>
    <name evidence="2" type="ORF">GCM10010358_80150</name>
</gene>
<accession>A0A918U9K8</accession>
<protein>
    <submittedName>
        <fullName evidence="2">Uncharacterized protein</fullName>
    </submittedName>
</protein>